<protein>
    <recommendedName>
        <fullName evidence="4">CHAD domain-containing protein</fullName>
    </recommendedName>
</protein>
<sequence>MLTDRERTLLAPHLALLRAAQRELAVAQRAFDDASRQADSSTMGTDWRDRLLGGLLSVDESRARRYRQARGARKAASEGLAAATARYTKYAERMDGLLEPILTREDPAYRTTLVAVRACAKALHDCEEVRFRLAAALTKPARNPKSDREPETWHEAEFARQRFSELVTDLHSSIPALSRTIDRAARALGAATGASPPALPTLHSTAALGRGHLAAENHLRGLQRELDAAIKELTRWHTRADEARIAVLRAAPDTL</sequence>
<dbReference type="Proteomes" id="UP001602245">
    <property type="component" value="Unassembled WGS sequence"/>
</dbReference>
<keyword evidence="3" id="KW-1185">Reference proteome</keyword>
<evidence type="ECO:0000256" key="1">
    <source>
        <dbReference type="SAM" id="Coils"/>
    </source>
</evidence>
<reference evidence="2 3" key="1">
    <citation type="submission" date="2024-10" db="EMBL/GenBank/DDBJ databases">
        <title>The Natural Products Discovery Center: Release of the First 8490 Sequenced Strains for Exploring Actinobacteria Biosynthetic Diversity.</title>
        <authorList>
            <person name="Kalkreuter E."/>
            <person name="Kautsar S.A."/>
            <person name="Yang D."/>
            <person name="Bader C.D."/>
            <person name="Teijaro C.N."/>
            <person name="Fluegel L."/>
            <person name="Davis C.M."/>
            <person name="Simpson J.R."/>
            <person name="Lauterbach L."/>
            <person name="Steele A.D."/>
            <person name="Gui C."/>
            <person name="Meng S."/>
            <person name="Li G."/>
            <person name="Viehrig K."/>
            <person name="Ye F."/>
            <person name="Su P."/>
            <person name="Kiefer A.F."/>
            <person name="Nichols A."/>
            <person name="Cepeda A.J."/>
            <person name="Yan W."/>
            <person name="Fan B."/>
            <person name="Jiang Y."/>
            <person name="Adhikari A."/>
            <person name="Zheng C.-J."/>
            <person name="Schuster L."/>
            <person name="Cowan T.M."/>
            <person name="Smanski M.J."/>
            <person name="Chevrette M.G."/>
            <person name="De Carvalho L.P.S."/>
            <person name="Shen B."/>
        </authorList>
    </citation>
    <scope>NUCLEOTIDE SEQUENCE [LARGE SCALE GENOMIC DNA]</scope>
    <source>
        <strain evidence="2 3">NPDC000087</strain>
    </source>
</reference>
<proteinExistence type="predicted"/>
<keyword evidence="1" id="KW-0175">Coiled coil</keyword>
<name>A0ABW6WYR8_9ACTN</name>
<evidence type="ECO:0000313" key="3">
    <source>
        <dbReference type="Proteomes" id="UP001602245"/>
    </source>
</evidence>
<accession>A0ABW6WYR8</accession>
<evidence type="ECO:0008006" key="4">
    <source>
        <dbReference type="Google" id="ProtNLM"/>
    </source>
</evidence>
<gene>
    <name evidence="2" type="ORF">ACFY35_50440</name>
</gene>
<dbReference type="EMBL" id="JBIAZU010000013">
    <property type="protein sequence ID" value="MFF5297704.1"/>
    <property type="molecule type" value="Genomic_DNA"/>
</dbReference>
<dbReference type="RefSeq" id="WP_020516763.1">
    <property type="nucleotide sequence ID" value="NZ_JBIAZU010000013.1"/>
</dbReference>
<organism evidence="2 3">
    <name type="scientific">Paractinoplanes globisporus</name>
    <dbReference type="NCBI Taxonomy" id="113565"/>
    <lineage>
        <taxon>Bacteria</taxon>
        <taxon>Bacillati</taxon>
        <taxon>Actinomycetota</taxon>
        <taxon>Actinomycetes</taxon>
        <taxon>Micromonosporales</taxon>
        <taxon>Micromonosporaceae</taxon>
        <taxon>Paractinoplanes</taxon>
    </lineage>
</organism>
<comment type="caution">
    <text evidence="2">The sequence shown here is derived from an EMBL/GenBank/DDBJ whole genome shotgun (WGS) entry which is preliminary data.</text>
</comment>
<evidence type="ECO:0000313" key="2">
    <source>
        <dbReference type="EMBL" id="MFF5297704.1"/>
    </source>
</evidence>
<feature type="coiled-coil region" evidence="1">
    <location>
        <begin position="212"/>
        <end position="239"/>
    </location>
</feature>